<comment type="similarity">
    <text evidence="1">Belongs to the AfsR/DnrI/RedD regulatory family.</text>
</comment>
<protein>
    <submittedName>
        <fullName evidence="10">AfsR/SARP family transcriptional regulator</fullName>
    </submittedName>
</protein>
<evidence type="ECO:0000313" key="11">
    <source>
        <dbReference type="Proteomes" id="UP001617351"/>
    </source>
</evidence>
<dbReference type="PROSITE" id="PS51755">
    <property type="entry name" value="OMPR_PHOB"/>
    <property type="match status" value="1"/>
</dbReference>
<dbReference type="EMBL" id="JBIUYY010000004">
    <property type="protein sequence ID" value="MFJ2821563.1"/>
    <property type="molecule type" value="Genomic_DNA"/>
</dbReference>
<dbReference type="PROSITE" id="PS50005">
    <property type="entry name" value="TPR"/>
    <property type="match status" value="1"/>
</dbReference>
<name>A0ABW8EFZ0_STRT5</name>
<dbReference type="RefSeq" id="WP_402380221.1">
    <property type="nucleotide sequence ID" value="NZ_JBIUYY010000004.1"/>
</dbReference>
<keyword evidence="11" id="KW-1185">Reference proteome</keyword>
<proteinExistence type="inferred from homology"/>
<dbReference type="InterPro" id="IPR036388">
    <property type="entry name" value="WH-like_DNA-bd_sf"/>
</dbReference>
<dbReference type="PANTHER" id="PTHR35807">
    <property type="entry name" value="TRANSCRIPTIONAL REGULATOR REDD-RELATED"/>
    <property type="match status" value="1"/>
</dbReference>
<feature type="compositionally biased region" description="Low complexity" evidence="8">
    <location>
        <begin position="244"/>
        <end position="261"/>
    </location>
</feature>
<reference evidence="10 11" key="1">
    <citation type="submission" date="2024-10" db="EMBL/GenBank/DDBJ databases">
        <title>The Natural Products Discovery Center: Release of the First 8490 Sequenced Strains for Exploring Actinobacteria Biosynthetic Diversity.</title>
        <authorList>
            <person name="Kalkreuter E."/>
            <person name="Kautsar S.A."/>
            <person name="Yang D."/>
            <person name="Bader C.D."/>
            <person name="Teijaro C.N."/>
            <person name="Fluegel L."/>
            <person name="Davis C.M."/>
            <person name="Simpson J.R."/>
            <person name="Lauterbach L."/>
            <person name="Steele A.D."/>
            <person name="Gui C."/>
            <person name="Meng S."/>
            <person name="Li G."/>
            <person name="Viehrig K."/>
            <person name="Ye F."/>
            <person name="Su P."/>
            <person name="Kiefer A.F."/>
            <person name="Nichols A."/>
            <person name="Cepeda A.J."/>
            <person name="Yan W."/>
            <person name="Fan B."/>
            <person name="Jiang Y."/>
            <person name="Adhikari A."/>
            <person name="Zheng C.-J."/>
            <person name="Schuster L."/>
            <person name="Cowan T.M."/>
            <person name="Smanski M.J."/>
            <person name="Chevrette M.G."/>
            <person name="De Carvalho L.P.S."/>
            <person name="Shen B."/>
        </authorList>
    </citation>
    <scope>NUCLEOTIDE SEQUENCE [LARGE SCALE GENOMIC DNA]</scope>
    <source>
        <strain evidence="10 11">NPDC087220</strain>
    </source>
</reference>
<organism evidence="10 11">
    <name type="scientific">Streptomyces toxytricini</name>
    <name type="common">Actinomyces toxytricini</name>
    <dbReference type="NCBI Taxonomy" id="67369"/>
    <lineage>
        <taxon>Bacteria</taxon>
        <taxon>Bacillati</taxon>
        <taxon>Actinomycetota</taxon>
        <taxon>Actinomycetes</taxon>
        <taxon>Kitasatosporales</taxon>
        <taxon>Streptomycetaceae</taxon>
        <taxon>Streptomyces</taxon>
    </lineage>
</organism>
<dbReference type="PANTHER" id="PTHR35807:SF1">
    <property type="entry name" value="TRANSCRIPTIONAL REGULATOR REDD"/>
    <property type="match status" value="1"/>
</dbReference>
<keyword evidence="4 7" id="KW-0238">DNA-binding</keyword>
<evidence type="ECO:0000256" key="2">
    <source>
        <dbReference type="ARBA" id="ARBA00023012"/>
    </source>
</evidence>
<dbReference type="InterPro" id="IPR016032">
    <property type="entry name" value="Sig_transdc_resp-reg_C-effctor"/>
</dbReference>
<evidence type="ECO:0000256" key="8">
    <source>
        <dbReference type="SAM" id="MobiDB-lite"/>
    </source>
</evidence>
<gene>
    <name evidence="10" type="ORF">ACIO7M_10655</name>
</gene>
<dbReference type="Pfam" id="PF03704">
    <property type="entry name" value="BTAD"/>
    <property type="match status" value="1"/>
</dbReference>
<dbReference type="InterPro" id="IPR051677">
    <property type="entry name" value="AfsR-DnrI-RedD_regulator"/>
</dbReference>
<evidence type="ECO:0000313" key="10">
    <source>
        <dbReference type="EMBL" id="MFJ2821563.1"/>
    </source>
</evidence>
<feature type="region of interest" description="Disordered" evidence="8">
    <location>
        <begin position="236"/>
        <end position="313"/>
    </location>
</feature>
<dbReference type="SUPFAM" id="SSF52540">
    <property type="entry name" value="P-loop containing nucleoside triphosphate hydrolases"/>
    <property type="match status" value="1"/>
</dbReference>
<dbReference type="Pfam" id="PF12862">
    <property type="entry name" value="ANAPC5"/>
    <property type="match status" value="1"/>
</dbReference>
<dbReference type="InterPro" id="IPR026000">
    <property type="entry name" value="Apc5_dom"/>
</dbReference>
<dbReference type="InterPro" id="IPR011990">
    <property type="entry name" value="TPR-like_helical_dom_sf"/>
</dbReference>
<dbReference type="Gene3D" id="1.10.10.10">
    <property type="entry name" value="Winged helix-like DNA-binding domain superfamily/Winged helix DNA-binding domain"/>
    <property type="match status" value="1"/>
</dbReference>
<dbReference type="InterPro" id="IPR019734">
    <property type="entry name" value="TPR_rpt"/>
</dbReference>
<dbReference type="InterPro" id="IPR001867">
    <property type="entry name" value="OmpR/PhoB-type_DNA-bd"/>
</dbReference>
<evidence type="ECO:0000256" key="7">
    <source>
        <dbReference type="PROSITE-ProRule" id="PRU01091"/>
    </source>
</evidence>
<keyword evidence="6" id="KW-0802">TPR repeat</keyword>
<feature type="domain" description="OmpR/PhoB-type" evidence="9">
    <location>
        <begin position="1"/>
        <end position="84"/>
    </location>
</feature>
<dbReference type="Gene3D" id="1.25.40.10">
    <property type="entry name" value="Tetratricopeptide repeat domain"/>
    <property type="match status" value="2"/>
</dbReference>
<evidence type="ECO:0000256" key="3">
    <source>
        <dbReference type="ARBA" id="ARBA00023015"/>
    </source>
</evidence>
<dbReference type="SUPFAM" id="SSF46894">
    <property type="entry name" value="C-terminal effector domain of the bipartite response regulators"/>
    <property type="match status" value="1"/>
</dbReference>
<dbReference type="SMART" id="SM00862">
    <property type="entry name" value="Trans_reg_C"/>
    <property type="match status" value="1"/>
</dbReference>
<evidence type="ECO:0000259" key="9">
    <source>
        <dbReference type="PROSITE" id="PS51755"/>
    </source>
</evidence>
<dbReference type="Proteomes" id="UP001617351">
    <property type="component" value="Unassembled WGS sequence"/>
</dbReference>
<keyword evidence="2" id="KW-0902">Two-component regulatory system</keyword>
<dbReference type="Gene3D" id="3.40.50.300">
    <property type="entry name" value="P-loop containing nucleotide triphosphate hydrolases"/>
    <property type="match status" value="1"/>
</dbReference>
<evidence type="ECO:0000256" key="4">
    <source>
        <dbReference type="ARBA" id="ARBA00023125"/>
    </source>
</evidence>
<evidence type="ECO:0000256" key="6">
    <source>
        <dbReference type="PROSITE-ProRule" id="PRU00339"/>
    </source>
</evidence>
<dbReference type="InterPro" id="IPR005158">
    <property type="entry name" value="BTAD"/>
</dbReference>
<dbReference type="InterPro" id="IPR027417">
    <property type="entry name" value="P-loop_NTPase"/>
</dbReference>
<feature type="compositionally biased region" description="Low complexity" evidence="8">
    <location>
        <begin position="270"/>
        <end position="311"/>
    </location>
</feature>
<dbReference type="CDD" id="cd15831">
    <property type="entry name" value="BTAD"/>
    <property type="match status" value="1"/>
</dbReference>
<evidence type="ECO:0000256" key="1">
    <source>
        <dbReference type="ARBA" id="ARBA00005820"/>
    </source>
</evidence>
<keyword evidence="3" id="KW-0805">Transcription regulation</keyword>
<dbReference type="PRINTS" id="PR00364">
    <property type="entry name" value="DISEASERSIST"/>
</dbReference>
<dbReference type="SMART" id="SM01043">
    <property type="entry name" value="BTAD"/>
    <property type="match status" value="1"/>
</dbReference>
<accession>A0ABW8EFZ0</accession>
<feature type="repeat" description="TPR" evidence="6">
    <location>
        <begin position="817"/>
        <end position="850"/>
    </location>
</feature>
<dbReference type="SUPFAM" id="SSF48452">
    <property type="entry name" value="TPR-like"/>
    <property type="match status" value="2"/>
</dbReference>
<dbReference type="Pfam" id="PF00486">
    <property type="entry name" value="Trans_reg_C"/>
    <property type="match status" value="1"/>
</dbReference>
<feature type="DNA-binding region" description="OmpR/PhoB-type" evidence="7">
    <location>
        <begin position="1"/>
        <end position="84"/>
    </location>
</feature>
<keyword evidence="5" id="KW-0804">Transcription</keyword>
<sequence length="1029" mass="108697">MRSGERELRPGAPQQQAVLAQLLLRPGLAVPMWDLVSGVWGDDPPDCAVSNLRTYAWRLRRLLEPDPAAPRLLVSVGDGYRLDAPGCSVDALRAVELADRAAAAREDGHPDRAGELVADALELWRGEPLAKVPGPFAERQRERWNELRTTLLEERYDLELARGRSRAVIPELTALAAEHPGRERLHGLLMRALHATGRTTEALGLFQRVRRTLVEEQGMEPGRELAAVHRRILEDTEDPREVVGDAAAGDAGSGAHPDAGGPRAGRGTGDARTGEGPRTGAGARAGAAGPGSPAAAASPSAGSGPAAPSGTASGGGFARVVPAQLLRSVPDFVGRSAEVETLRTLLTAPVPDRHSLPLAAVSGMGGIGKTSLVLHVAHQVRDHYPDGQLYADLRGLDPDPEDPAIVLGAFLDGLGCPLHLLPDTVDARARLLRTVLDGRRVLIVLDNAADAAQVRHLVPGAPGCAVLVTSRAQLPDLEGAVQLGLSRLLHEDAVTLVGRIIGPGRLAAERADVRALVGACGQLPLATRIVSARLAARPGWPIAALAARLTDETRRVSELKVGDLAVEAAFDLSYHHLPAAQARAFRLIAVATAADVGPQAAAAILQTGERETEELLEALVSASMVESPAPGRYRVHDLLRVFGRARARAHDRAEADLAVENLLGHLLATACNAFAQIVPGDSVVDSMASLGARGSEFADAQGARRWAAEHFEAAVLAVQACADHADDEPFGRLLPAATDLLVALSPFVGDLRHEQLAPAALRVCEAAGRRGDQRSFGRAQWLSCSFALRAGRLSAARAHAGHAVRAARAADDVAILRQALNDLGLIAVTLRDFDAALAHYEEALALARRLGHRSGEIAISLNCALAHVRLGRTDTALRTAQEAVDAVRELEDDSALAYALYVRGVALTGAGRYEEAVQALTGALDACRRAGDDGREVHARYRLADALRLLGRLPAAESTAREAVALARRRGDEPGEGQALLVCGRVLADRSDAEGAQVYLRQALHVFDGLGLPERRDAEELLESLTGPA</sequence>
<evidence type="ECO:0000256" key="5">
    <source>
        <dbReference type="ARBA" id="ARBA00023163"/>
    </source>
</evidence>
<comment type="caution">
    <text evidence="10">The sequence shown here is derived from an EMBL/GenBank/DDBJ whole genome shotgun (WGS) entry which is preliminary data.</text>
</comment>
<dbReference type="SMART" id="SM00028">
    <property type="entry name" value="TPR"/>
    <property type="match status" value="5"/>
</dbReference>